<dbReference type="Proteomes" id="UP001371218">
    <property type="component" value="Unassembled WGS sequence"/>
</dbReference>
<keyword evidence="3" id="KW-1185">Reference proteome</keyword>
<dbReference type="SMART" id="SM00100">
    <property type="entry name" value="cNMP"/>
    <property type="match status" value="1"/>
</dbReference>
<dbReference type="CDD" id="cd00038">
    <property type="entry name" value="CAP_ED"/>
    <property type="match status" value="1"/>
</dbReference>
<dbReference type="InterPro" id="IPR000595">
    <property type="entry name" value="cNMP-bd_dom"/>
</dbReference>
<protein>
    <submittedName>
        <fullName evidence="2">Crp/Fnr family transcriptional regulator</fullName>
    </submittedName>
</protein>
<accession>A0ABU9BQ90</accession>
<reference evidence="2 3" key="1">
    <citation type="submission" date="2024-04" db="EMBL/GenBank/DDBJ databases">
        <title>Novel species of the genus Ideonella isolated from streams.</title>
        <authorList>
            <person name="Lu H."/>
        </authorList>
    </citation>
    <scope>NUCLEOTIDE SEQUENCE [LARGE SCALE GENOMIC DNA]</scope>
    <source>
        <strain evidence="2 3">DXS29W</strain>
    </source>
</reference>
<comment type="caution">
    <text evidence="2">The sequence shown here is derived from an EMBL/GenBank/DDBJ whole genome shotgun (WGS) entry which is preliminary data.</text>
</comment>
<feature type="domain" description="Cyclic nucleotide-binding" evidence="1">
    <location>
        <begin position="77"/>
        <end position="180"/>
    </location>
</feature>
<name>A0ABU9BQ90_9BURK</name>
<dbReference type="PROSITE" id="PS50042">
    <property type="entry name" value="CNMP_BINDING_3"/>
    <property type="match status" value="1"/>
</dbReference>
<dbReference type="Pfam" id="PF00027">
    <property type="entry name" value="cNMP_binding"/>
    <property type="match status" value="1"/>
</dbReference>
<proteinExistence type="predicted"/>
<evidence type="ECO:0000313" key="2">
    <source>
        <dbReference type="EMBL" id="MEK8031065.1"/>
    </source>
</evidence>
<evidence type="ECO:0000313" key="3">
    <source>
        <dbReference type="Proteomes" id="UP001371218"/>
    </source>
</evidence>
<dbReference type="InterPro" id="IPR014710">
    <property type="entry name" value="RmlC-like_jellyroll"/>
</dbReference>
<organism evidence="2 3">
    <name type="scientific">Ideonella lacteola</name>
    <dbReference type="NCBI Taxonomy" id="2984193"/>
    <lineage>
        <taxon>Bacteria</taxon>
        <taxon>Pseudomonadati</taxon>
        <taxon>Pseudomonadota</taxon>
        <taxon>Betaproteobacteria</taxon>
        <taxon>Burkholderiales</taxon>
        <taxon>Sphaerotilaceae</taxon>
        <taxon>Ideonella</taxon>
    </lineage>
</organism>
<dbReference type="EMBL" id="JBBUTG010000004">
    <property type="protein sequence ID" value="MEK8031065.1"/>
    <property type="molecule type" value="Genomic_DNA"/>
</dbReference>
<gene>
    <name evidence="2" type="ORF">AACH06_09580</name>
</gene>
<dbReference type="Gene3D" id="2.60.120.10">
    <property type="entry name" value="Jelly Rolls"/>
    <property type="match status" value="1"/>
</dbReference>
<dbReference type="SUPFAM" id="SSF51206">
    <property type="entry name" value="cAMP-binding domain-like"/>
    <property type="match status" value="1"/>
</dbReference>
<evidence type="ECO:0000259" key="1">
    <source>
        <dbReference type="PROSITE" id="PS50042"/>
    </source>
</evidence>
<dbReference type="InterPro" id="IPR018490">
    <property type="entry name" value="cNMP-bd_dom_sf"/>
</dbReference>
<dbReference type="RefSeq" id="WP_341425429.1">
    <property type="nucleotide sequence ID" value="NZ_JBBUTG010000004.1"/>
</dbReference>
<sequence>MAVGEFLFRWWRPAKAKPAPRPRLEDSGFYATQFVDRHDEAKRIASWKQQRSVDMRERKDDAAGITALTRLFSQDRMLAALGADALKQLASQFDYVEVDAGKRVLGQDEKGDFLMIVLQGALAEERSQPSGAKVRLGEVRAGEVLGELSVLDGGTRLSSCTALTPLHLAVLAQPVLDKLVADEPRQAAALLSWLAKRVSLRLRQVSARMSVLLTRMPATATPTPDTSR</sequence>